<comment type="catalytic activity">
    <reaction evidence="26">
        <text>tauroursodeoxycholate(out) + 2 Na(+)(out) = tauroursodeoxycholate(in) + 2 Na(+)(in)</text>
        <dbReference type="Rhea" id="RHEA:71927"/>
        <dbReference type="ChEBI" id="CHEBI:29101"/>
        <dbReference type="ChEBI" id="CHEBI:132028"/>
    </reaction>
</comment>
<dbReference type="GO" id="GO:0016324">
    <property type="term" value="C:apical plasma membrane"/>
    <property type="evidence" value="ECO:0007669"/>
    <property type="project" value="TreeGrafter"/>
</dbReference>
<evidence type="ECO:0000256" key="33">
    <source>
        <dbReference type="SAM" id="Phobius"/>
    </source>
</evidence>
<comment type="subunit">
    <text evidence="3">Monomer and homodimer.</text>
</comment>
<comment type="catalytic activity">
    <reaction evidence="28">
        <text>tauro-beta-muricholate(out) + 2 Na(+)(out) = tauro-beta-muricholate(in) + 2 Na(+)(in)</text>
        <dbReference type="Rhea" id="RHEA:72179"/>
        <dbReference type="ChEBI" id="CHEBI:29101"/>
        <dbReference type="ChEBI" id="CHEBI:133064"/>
    </reaction>
</comment>
<dbReference type="InterPro" id="IPR015915">
    <property type="entry name" value="Kelch-typ_b-propeller"/>
</dbReference>
<keyword evidence="11" id="KW-0915">Sodium</keyword>
<evidence type="ECO:0000256" key="15">
    <source>
        <dbReference type="ARBA" id="ARBA00023180"/>
    </source>
</evidence>
<evidence type="ECO:0000256" key="7">
    <source>
        <dbReference type="ARBA" id="ARBA00022553"/>
    </source>
</evidence>
<evidence type="ECO:0000256" key="20">
    <source>
        <dbReference type="ARBA" id="ARBA00033014"/>
    </source>
</evidence>
<evidence type="ECO:0000256" key="8">
    <source>
        <dbReference type="ARBA" id="ARBA00022692"/>
    </source>
</evidence>
<comment type="function">
    <text evidence="24">Plays a critical role in the sodium-dependent reabsorption of bile acids from the lumen of the small intestine. Transports various bile acids, unconjugated or conjugated, such as cholate and taurocholate. Also responsible for bile acid transport in the renal proximal tubules, a salvage mechanism that helps conserve bile acids. Works collaboratively with the Na(+)-taurocholate cotransporting polypeptide (NTCP), the organic solute transporter (OST), and the bile salt export pump (BSEP), to ensure efficacious biological recycling of bile acids during enterohepatic circulation.</text>
</comment>
<comment type="catalytic activity">
    <reaction evidence="31">
        <text>tauronorcholate(out) + 2 Na(+)(out) = tauronorcholate(in) + 2 Na(+)(in)</text>
        <dbReference type="Rhea" id="RHEA:71915"/>
        <dbReference type="ChEBI" id="CHEBI:29101"/>
        <dbReference type="ChEBI" id="CHEBI:191405"/>
    </reaction>
</comment>
<feature type="transmembrane region" description="Helical" evidence="33">
    <location>
        <begin position="201"/>
        <end position="225"/>
    </location>
</feature>
<evidence type="ECO:0000256" key="21">
    <source>
        <dbReference type="ARBA" id="ARBA00033223"/>
    </source>
</evidence>
<dbReference type="SUPFAM" id="SSF117281">
    <property type="entry name" value="Kelch motif"/>
    <property type="match status" value="1"/>
</dbReference>
<comment type="catalytic activity">
    <reaction evidence="25">
        <text>tauroallocholate(out) + 2 Na(+)(out) = tauroallocholate(in) + 2 Na(+)(in)</text>
        <dbReference type="Rhea" id="RHEA:51840"/>
        <dbReference type="ChEBI" id="CHEBI:29101"/>
        <dbReference type="ChEBI" id="CHEBI:191406"/>
    </reaction>
</comment>
<dbReference type="Pfam" id="PF01344">
    <property type="entry name" value="Kelch_1"/>
    <property type="match status" value="1"/>
</dbReference>
<protein>
    <recommendedName>
        <fullName evidence="4">Ileal sodium/bile acid cotransporter</fullName>
    </recommendedName>
    <alternativeName>
        <fullName evidence="19">Apical sodium-dependent bile acid transporter</fullName>
    </alternativeName>
    <alternativeName>
        <fullName evidence="21">Ileal Na(+)/bile acid cotransporter</fullName>
    </alternativeName>
    <alternativeName>
        <fullName evidence="17">Ileal sodium-dependent bile acid transporter</fullName>
    </alternativeName>
    <alternativeName>
        <fullName evidence="20">Na(+)-dependent ileal bile acid transporter</fullName>
    </alternativeName>
    <alternativeName>
        <fullName evidence="18">Solute carrier family 10 member 2</fullName>
    </alternativeName>
</protein>
<feature type="region of interest" description="Disordered" evidence="32">
    <location>
        <begin position="363"/>
        <end position="386"/>
    </location>
</feature>
<evidence type="ECO:0000256" key="31">
    <source>
        <dbReference type="ARBA" id="ARBA00049276"/>
    </source>
</evidence>
<keyword evidence="6" id="KW-0813">Transport</keyword>
<dbReference type="InterPro" id="IPR006652">
    <property type="entry name" value="Kelch_1"/>
</dbReference>
<keyword evidence="8 33" id="KW-0812">Transmembrane</keyword>
<dbReference type="EMBL" id="OZ035837">
    <property type="protein sequence ID" value="CAL1581831.1"/>
    <property type="molecule type" value="Genomic_DNA"/>
</dbReference>
<reference evidence="34 35" key="1">
    <citation type="submission" date="2024-04" db="EMBL/GenBank/DDBJ databases">
        <authorList>
            <person name="Waldvogel A.-M."/>
            <person name="Schoenle A."/>
        </authorList>
    </citation>
    <scope>NUCLEOTIDE SEQUENCE [LARGE SCALE GENOMIC DNA]</scope>
</reference>
<dbReference type="NCBIfam" id="TIGR00841">
    <property type="entry name" value="bass"/>
    <property type="match status" value="1"/>
</dbReference>
<keyword evidence="12" id="KW-0445">Lipid transport</keyword>
<evidence type="ECO:0000256" key="4">
    <source>
        <dbReference type="ARBA" id="ARBA00013351"/>
    </source>
</evidence>
<dbReference type="GO" id="GO:0008508">
    <property type="term" value="F:bile acid:sodium symporter activity"/>
    <property type="evidence" value="ECO:0007669"/>
    <property type="project" value="TreeGrafter"/>
</dbReference>
<dbReference type="AlphaFoldDB" id="A0AAV2K064"/>
<comment type="similarity">
    <text evidence="2">Belongs to the bile acid:sodium symporter (BASS) (TC 2.A.28) family.</text>
</comment>
<evidence type="ECO:0000256" key="22">
    <source>
        <dbReference type="ARBA" id="ARBA00034215"/>
    </source>
</evidence>
<evidence type="ECO:0000256" key="19">
    <source>
        <dbReference type="ARBA" id="ARBA00032438"/>
    </source>
</evidence>
<evidence type="ECO:0000256" key="2">
    <source>
        <dbReference type="ARBA" id="ARBA00006528"/>
    </source>
</evidence>
<evidence type="ECO:0000256" key="6">
    <source>
        <dbReference type="ARBA" id="ARBA00022448"/>
    </source>
</evidence>
<comment type="catalytic activity">
    <reaction evidence="27">
        <text>taurodeoxycholate(out) + 2 Na(+)(out) = taurodeoxycholate(in) + 2 Na(+)(in)</text>
        <dbReference type="Rhea" id="RHEA:72087"/>
        <dbReference type="ChEBI" id="CHEBI:29101"/>
        <dbReference type="ChEBI" id="CHEBI:36261"/>
    </reaction>
</comment>
<dbReference type="PANTHER" id="PTHR10361:SF19">
    <property type="entry name" value="ILEAL SODIUM_BILE ACID COTRANSPORTER"/>
    <property type="match status" value="1"/>
</dbReference>
<dbReference type="InterPro" id="IPR004710">
    <property type="entry name" value="Bilac:Na_transpt"/>
</dbReference>
<evidence type="ECO:0000256" key="29">
    <source>
        <dbReference type="ARBA" id="ARBA00048327"/>
    </source>
</evidence>
<evidence type="ECO:0000256" key="30">
    <source>
        <dbReference type="ARBA" id="ARBA00048338"/>
    </source>
</evidence>
<dbReference type="Gene3D" id="2.120.10.80">
    <property type="entry name" value="Kelch-type beta propeller"/>
    <property type="match status" value="2"/>
</dbReference>
<evidence type="ECO:0000256" key="32">
    <source>
        <dbReference type="SAM" id="MobiDB-lite"/>
    </source>
</evidence>
<evidence type="ECO:0000256" key="24">
    <source>
        <dbReference type="ARBA" id="ARBA00046038"/>
    </source>
</evidence>
<keyword evidence="14 33" id="KW-0472">Membrane</keyword>
<sequence length="780" mass="86195">MALFRPIAAQPMDCPAEAAVCSGTSCVVPPSDFNAILGLVLSTVLTVMLAFVMFSMGCTVDVHKLLGHLRRPWGIMIGFLCQFGIMPFTGFALSLAFNVLPVQAVVIIIMGCCPGGSGSNIICYYLDGDMDLSISMTACSSILALGMMPLCLLIYTTLWVSADTIQIPYDSIGITLVALLVPIAVGIYVKHRWPEKAKKILKIGSITGFGLIVVIAVVGGILYQSSWDIDPALWIIGTIYPFIGSGLGFFLARFTGQPWFRCRTIALETGFQNAQLCSTIVQLSFTPAELEIMFSFPLIYSIFQLVAAISIVTSYQLYKRKCRGHSEEDSEALAVEDGEEHAKKHKALENGGFELHENHVEKNKAHDNNTQREQEPKRSGPSPAAVRPHELACCSHQQYVYVLGGRHSTCQRDFWAYNVVCNEWRELNCTSEAAPEALEEHSMVAHEGFLWVFGGMLECAYTSLSCPLWLFDIMTQKWVHWRGKSLQAERPSNRKSHSAVVIGSAMLLYGGYIDLKGSSADFWSLDLDSKAWSPVSSSPQTSSGPGPRHSHSCVALHGCMYLYGGLRGLREQRDFWKWTPCSSSWIPLRTRSGPSKLVGHSAVAYRDCMLVFGGRDGNDSLQNRLWTYNVTSQSWSQIPALPSGSSPPPKTHHYCVGLGPSYQRSHWRPPDPSAQTRLDDKLQRFRTKCFPARLGFLGSDTAIELQTLVPNKGSPGDVTEKEWRMDCLTFENTALKNLLSQDSELTNISQHLPDMLLVIGGKPFTPHAPISVWQMTLADV</sequence>
<dbReference type="Gene3D" id="1.20.1530.20">
    <property type="match status" value="1"/>
</dbReference>
<dbReference type="InterPro" id="IPR002657">
    <property type="entry name" value="BilAc:Na_symport/Acr3"/>
</dbReference>
<evidence type="ECO:0000313" key="35">
    <source>
        <dbReference type="Proteomes" id="UP001497482"/>
    </source>
</evidence>
<evidence type="ECO:0000256" key="11">
    <source>
        <dbReference type="ARBA" id="ARBA00023053"/>
    </source>
</evidence>
<dbReference type="Pfam" id="PF01758">
    <property type="entry name" value="SBF"/>
    <property type="match status" value="1"/>
</dbReference>
<evidence type="ECO:0000256" key="1">
    <source>
        <dbReference type="ARBA" id="ARBA00004141"/>
    </source>
</evidence>
<keyword evidence="13" id="KW-0406">Ion transport</keyword>
<feature type="transmembrane region" description="Helical" evidence="33">
    <location>
        <begin position="172"/>
        <end position="189"/>
    </location>
</feature>
<dbReference type="InterPro" id="IPR038770">
    <property type="entry name" value="Na+/solute_symporter_sf"/>
</dbReference>
<keyword evidence="5" id="KW-0880">Kelch repeat</keyword>
<keyword evidence="35" id="KW-1185">Reference proteome</keyword>
<comment type="catalytic activity">
    <reaction evidence="29">
        <text>taurocholate(out) + 2 Na(+)(out) = taurocholate(in) + 2 Na(+)(in)</text>
        <dbReference type="Rhea" id="RHEA:71875"/>
        <dbReference type="ChEBI" id="CHEBI:29101"/>
        <dbReference type="ChEBI" id="CHEBI:36257"/>
    </reaction>
</comment>
<feature type="transmembrane region" description="Helical" evidence="33">
    <location>
        <begin position="35"/>
        <end position="54"/>
    </location>
</feature>
<evidence type="ECO:0000256" key="13">
    <source>
        <dbReference type="ARBA" id="ARBA00023065"/>
    </source>
</evidence>
<keyword evidence="9" id="KW-0769">Symport</keyword>
<evidence type="ECO:0000256" key="18">
    <source>
        <dbReference type="ARBA" id="ARBA00031381"/>
    </source>
</evidence>
<evidence type="ECO:0000256" key="5">
    <source>
        <dbReference type="ARBA" id="ARBA00022441"/>
    </source>
</evidence>
<dbReference type="PANTHER" id="PTHR10361">
    <property type="entry name" value="SODIUM-BILE ACID COTRANSPORTER"/>
    <property type="match status" value="1"/>
</dbReference>
<evidence type="ECO:0000256" key="9">
    <source>
        <dbReference type="ARBA" id="ARBA00022847"/>
    </source>
</evidence>
<keyword evidence="10 33" id="KW-1133">Transmembrane helix</keyword>
<comment type="subcellular location">
    <subcellularLocation>
        <location evidence="1">Membrane</location>
        <topology evidence="1">Multi-pass membrane protein</topology>
    </subcellularLocation>
</comment>
<evidence type="ECO:0000256" key="23">
    <source>
        <dbReference type="ARBA" id="ARBA00034231"/>
    </source>
</evidence>
<dbReference type="FunFam" id="1.20.1530.20:FF:000010">
    <property type="entry name" value="Solute carrier family 10 member 6"/>
    <property type="match status" value="1"/>
</dbReference>
<evidence type="ECO:0000256" key="14">
    <source>
        <dbReference type="ARBA" id="ARBA00023136"/>
    </source>
</evidence>
<dbReference type="Proteomes" id="UP001497482">
    <property type="component" value="Chromosome 15"/>
</dbReference>
<evidence type="ECO:0000256" key="27">
    <source>
        <dbReference type="ARBA" id="ARBA00047743"/>
    </source>
</evidence>
<evidence type="ECO:0000256" key="16">
    <source>
        <dbReference type="ARBA" id="ARBA00023201"/>
    </source>
</evidence>
<comment type="catalytic activity">
    <reaction evidence="22">
        <text>glycocholate(out) + 2 Na(+)(out) = glycocholate(in) + 2 Na(+)(in)</text>
        <dbReference type="Rhea" id="RHEA:71935"/>
        <dbReference type="ChEBI" id="CHEBI:29101"/>
        <dbReference type="ChEBI" id="CHEBI:29746"/>
    </reaction>
</comment>
<feature type="transmembrane region" description="Helical" evidence="33">
    <location>
        <begin position="298"/>
        <end position="318"/>
    </location>
</feature>
<dbReference type="Pfam" id="PF24681">
    <property type="entry name" value="Kelch_KLHDC2_KLHL20_DRC7"/>
    <property type="match status" value="1"/>
</dbReference>
<evidence type="ECO:0000256" key="26">
    <source>
        <dbReference type="ARBA" id="ARBA00047596"/>
    </source>
</evidence>
<comment type="catalytic activity">
    <reaction evidence="23">
        <text>cholate(out) + 2 Na(+)(out) = cholate(in) + 2 Na(+)(in)</text>
        <dbReference type="Rhea" id="RHEA:71911"/>
        <dbReference type="ChEBI" id="CHEBI:29101"/>
        <dbReference type="ChEBI" id="CHEBI:29747"/>
    </reaction>
</comment>
<evidence type="ECO:0000256" key="12">
    <source>
        <dbReference type="ARBA" id="ARBA00023055"/>
    </source>
</evidence>
<evidence type="ECO:0000256" key="17">
    <source>
        <dbReference type="ARBA" id="ARBA00030792"/>
    </source>
</evidence>
<keyword evidence="16" id="KW-0739">Sodium transport</keyword>
<organism evidence="34 35">
    <name type="scientific">Knipowitschia caucasica</name>
    <name type="common">Caucasian dwarf goby</name>
    <name type="synonym">Pomatoschistus caucasicus</name>
    <dbReference type="NCBI Taxonomy" id="637954"/>
    <lineage>
        <taxon>Eukaryota</taxon>
        <taxon>Metazoa</taxon>
        <taxon>Chordata</taxon>
        <taxon>Craniata</taxon>
        <taxon>Vertebrata</taxon>
        <taxon>Euteleostomi</taxon>
        <taxon>Actinopterygii</taxon>
        <taxon>Neopterygii</taxon>
        <taxon>Teleostei</taxon>
        <taxon>Neoteleostei</taxon>
        <taxon>Acanthomorphata</taxon>
        <taxon>Gobiaria</taxon>
        <taxon>Gobiiformes</taxon>
        <taxon>Gobioidei</taxon>
        <taxon>Gobiidae</taxon>
        <taxon>Gobiinae</taxon>
        <taxon>Knipowitschia</taxon>
    </lineage>
</organism>
<feature type="transmembrane region" description="Helical" evidence="33">
    <location>
        <begin position="138"/>
        <end position="160"/>
    </location>
</feature>
<keyword evidence="15" id="KW-0325">Glycoprotein</keyword>
<feature type="transmembrane region" description="Helical" evidence="33">
    <location>
        <begin position="75"/>
        <end position="97"/>
    </location>
</feature>
<proteinExistence type="inferred from homology"/>
<accession>A0AAV2K064</accession>
<gene>
    <name evidence="34" type="ORF">KC01_LOCUS12548</name>
</gene>
<keyword evidence="7" id="KW-0597">Phosphoprotein</keyword>
<feature type="transmembrane region" description="Helical" evidence="33">
    <location>
        <begin position="103"/>
        <end position="126"/>
    </location>
</feature>
<evidence type="ECO:0000313" key="34">
    <source>
        <dbReference type="EMBL" id="CAL1581831.1"/>
    </source>
</evidence>
<feature type="compositionally biased region" description="Basic and acidic residues" evidence="32">
    <location>
        <begin position="363"/>
        <end position="378"/>
    </location>
</feature>
<evidence type="ECO:0000256" key="10">
    <source>
        <dbReference type="ARBA" id="ARBA00022989"/>
    </source>
</evidence>
<evidence type="ECO:0000256" key="28">
    <source>
        <dbReference type="ARBA" id="ARBA00048013"/>
    </source>
</evidence>
<feature type="transmembrane region" description="Helical" evidence="33">
    <location>
        <begin position="231"/>
        <end position="251"/>
    </location>
</feature>
<evidence type="ECO:0000256" key="25">
    <source>
        <dbReference type="ARBA" id="ARBA00047311"/>
    </source>
</evidence>
<comment type="catalytic activity">
    <reaction evidence="30">
        <text>taurochenodeoxycholate(out) + 2 Na(+)(out) = taurochenodeoxycholate(in) + 2 Na(+)(in)</text>
        <dbReference type="Rhea" id="RHEA:71923"/>
        <dbReference type="ChEBI" id="CHEBI:9407"/>
        <dbReference type="ChEBI" id="CHEBI:29101"/>
    </reaction>
</comment>
<name>A0AAV2K064_KNICA</name>
<evidence type="ECO:0000256" key="3">
    <source>
        <dbReference type="ARBA" id="ARBA00011407"/>
    </source>
</evidence>